<proteinExistence type="predicted"/>
<reference evidence="1" key="1">
    <citation type="submission" date="2020-03" db="EMBL/GenBank/DDBJ databases">
        <title>The deep terrestrial virosphere.</title>
        <authorList>
            <person name="Holmfeldt K."/>
            <person name="Nilsson E."/>
            <person name="Simone D."/>
            <person name="Lopez-Fernandez M."/>
            <person name="Wu X."/>
            <person name="de Brujin I."/>
            <person name="Lundin D."/>
            <person name="Andersson A."/>
            <person name="Bertilsson S."/>
            <person name="Dopson M."/>
        </authorList>
    </citation>
    <scope>NUCLEOTIDE SEQUENCE</scope>
    <source>
        <strain evidence="1">TM448B03633</strain>
    </source>
</reference>
<sequence>MSTKKEKFNVTVLSRDTITTYPALGEAVKMVLVTYIAAGLPPFTVRIPEAKMTPETEKTVIKASIENRLAKKTEAFTV</sequence>
<gene>
    <name evidence="1" type="ORF">TM448B03633_0009</name>
</gene>
<evidence type="ECO:0000313" key="1">
    <source>
        <dbReference type="EMBL" id="QJI02786.1"/>
    </source>
</evidence>
<dbReference type="EMBL" id="MT145030">
    <property type="protein sequence ID" value="QJI02786.1"/>
    <property type="molecule type" value="Genomic_DNA"/>
</dbReference>
<accession>A0A6M3Y2Z7</accession>
<protein>
    <submittedName>
        <fullName evidence="1">Uncharacterized protein</fullName>
    </submittedName>
</protein>
<name>A0A6M3Y2Z7_9ZZZZ</name>
<dbReference type="AlphaFoldDB" id="A0A6M3Y2Z7"/>
<organism evidence="1">
    <name type="scientific">viral metagenome</name>
    <dbReference type="NCBI Taxonomy" id="1070528"/>
    <lineage>
        <taxon>unclassified sequences</taxon>
        <taxon>metagenomes</taxon>
        <taxon>organismal metagenomes</taxon>
    </lineage>
</organism>